<accession>A0ABT2I8Q9</accession>
<feature type="domain" description="Enoyl reductase (ER)" evidence="1">
    <location>
        <begin position="10"/>
        <end position="326"/>
    </location>
</feature>
<dbReference type="RefSeq" id="WP_260047219.1">
    <property type="nucleotide sequence ID" value="NZ_JANZXA010000012.1"/>
</dbReference>
<dbReference type="SMART" id="SM00829">
    <property type="entry name" value="PKS_ER"/>
    <property type="match status" value="1"/>
</dbReference>
<dbReference type="Gene3D" id="3.40.50.720">
    <property type="entry name" value="NAD(P)-binding Rossmann-like Domain"/>
    <property type="match status" value="1"/>
</dbReference>
<comment type="caution">
    <text evidence="2">The sequence shown here is derived from an EMBL/GenBank/DDBJ whole genome shotgun (WGS) entry which is preliminary data.</text>
</comment>
<dbReference type="InterPro" id="IPR013154">
    <property type="entry name" value="ADH-like_N"/>
</dbReference>
<sequence>MKSYIVNAFGPPHSLALEERPAPETGDRDVVVEVKAIGLNFPDNLLIAGKYQKLPSCPFVPGMEFSGIVRSVGSSVTEFLPGDRVIAQPGIGAFAEQAVARPEALFKLDDGMSFEIASGMGLAYQTAYIALSERASFTPDDVVLVGGANGDVGYAALQIAKAMGAKVLAGVRSERAARIVHEAGADAVIDLSGDDLANSLREQVMAATDGHGADVVIDPVGGAFLGAAMRAMAWCGRLVVVGFAAGEIPNIKANYLLVKNIAVSGMQWTDYRDRRPEAVQEAHEALGALWAKGLLSPRIGSFAAFEDLPEALALNLAGKTEGRTVVRL</sequence>
<dbReference type="Pfam" id="PF08240">
    <property type="entry name" value="ADH_N"/>
    <property type="match status" value="1"/>
</dbReference>
<keyword evidence="3" id="KW-1185">Reference proteome</keyword>
<dbReference type="InterPro" id="IPR051397">
    <property type="entry name" value="Zn-ADH-like_protein"/>
</dbReference>
<dbReference type="CDD" id="cd08241">
    <property type="entry name" value="QOR1"/>
    <property type="match status" value="1"/>
</dbReference>
<dbReference type="Pfam" id="PF00107">
    <property type="entry name" value="ADH_zinc_N"/>
    <property type="match status" value="1"/>
</dbReference>
<dbReference type="Gene3D" id="3.90.180.10">
    <property type="entry name" value="Medium-chain alcohol dehydrogenases, catalytic domain"/>
    <property type="match status" value="1"/>
</dbReference>
<dbReference type="SUPFAM" id="SSF50129">
    <property type="entry name" value="GroES-like"/>
    <property type="match status" value="1"/>
</dbReference>
<dbReference type="SUPFAM" id="SSF51735">
    <property type="entry name" value="NAD(P)-binding Rossmann-fold domains"/>
    <property type="match status" value="1"/>
</dbReference>
<dbReference type="InterPro" id="IPR036291">
    <property type="entry name" value="NAD(P)-bd_dom_sf"/>
</dbReference>
<dbReference type="InterPro" id="IPR013149">
    <property type="entry name" value="ADH-like_C"/>
</dbReference>
<dbReference type="PANTHER" id="PTHR43677">
    <property type="entry name" value="SHORT-CHAIN DEHYDROGENASE/REDUCTASE"/>
    <property type="match status" value="1"/>
</dbReference>
<name>A0ABT2I8Q9_9SPHN</name>
<dbReference type="InterPro" id="IPR011032">
    <property type="entry name" value="GroES-like_sf"/>
</dbReference>
<dbReference type="PANTHER" id="PTHR43677:SF4">
    <property type="entry name" value="QUINONE OXIDOREDUCTASE-LIKE PROTEIN 2"/>
    <property type="match status" value="1"/>
</dbReference>
<organism evidence="2 3">
    <name type="scientific">Novosphingobium mangrovi</name>
    <name type="common">ex Huang et al. 2023</name>
    <dbReference type="NCBI Taxonomy" id="2976432"/>
    <lineage>
        <taxon>Bacteria</taxon>
        <taxon>Pseudomonadati</taxon>
        <taxon>Pseudomonadota</taxon>
        <taxon>Alphaproteobacteria</taxon>
        <taxon>Sphingomonadales</taxon>
        <taxon>Sphingomonadaceae</taxon>
        <taxon>Novosphingobium</taxon>
    </lineage>
</organism>
<dbReference type="EMBL" id="JANZXA010000012">
    <property type="protein sequence ID" value="MCT2401197.1"/>
    <property type="molecule type" value="Genomic_DNA"/>
</dbReference>
<protein>
    <submittedName>
        <fullName evidence="2">NADPH:quinone oxidoreductase family protein</fullName>
    </submittedName>
</protein>
<dbReference type="InterPro" id="IPR020843">
    <property type="entry name" value="ER"/>
</dbReference>
<proteinExistence type="predicted"/>
<dbReference type="Proteomes" id="UP001165583">
    <property type="component" value="Unassembled WGS sequence"/>
</dbReference>
<gene>
    <name evidence="2" type="ORF">NZK81_16735</name>
</gene>
<reference evidence="2" key="1">
    <citation type="submission" date="2022-09" db="EMBL/GenBank/DDBJ databases">
        <title>Novosphingobium sp. Nov., a polycyclic aromatic hydrocarbon-degrading bacterium isolated form mangrove sediments in HongKong.</title>
        <authorList>
            <person name="Hu Z."/>
        </authorList>
    </citation>
    <scope>NUCLEOTIDE SEQUENCE</scope>
    <source>
        <strain evidence="2">HK4-1</strain>
    </source>
</reference>
<evidence type="ECO:0000313" key="2">
    <source>
        <dbReference type="EMBL" id="MCT2401197.1"/>
    </source>
</evidence>
<evidence type="ECO:0000313" key="3">
    <source>
        <dbReference type="Proteomes" id="UP001165583"/>
    </source>
</evidence>
<evidence type="ECO:0000259" key="1">
    <source>
        <dbReference type="SMART" id="SM00829"/>
    </source>
</evidence>